<dbReference type="AlphaFoldDB" id="A0A645D7F9"/>
<proteinExistence type="predicted"/>
<organism evidence="1">
    <name type="scientific">bioreactor metagenome</name>
    <dbReference type="NCBI Taxonomy" id="1076179"/>
    <lineage>
        <taxon>unclassified sequences</taxon>
        <taxon>metagenomes</taxon>
        <taxon>ecological metagenomes</taxon>
    </lineage>
</organism>
<sequence length="174" mass="18376">MSCAQETFLERLHVDESLQLNASFNERSIGPFASAISGGFEGGFTTNAGGQVRPDVHSSPGVFFTKGDRGNACVFQFLNVGQELFPGGGSGFDASLSEEVLVVPDGNHAHIPGNTIVFAINCEDIQSTRSEGIFPGATIGFEVCGDVFQQTSLSLLGQTSAAPALEDIRNFTRL</sequence>
<evidence type="ECO:0000313" key="1">
    <source>
        <dbReference type="EMBL" id="MPM84883.1"/>
    </source>
</evidence>
<accession>A0A645D7F9</accession>
<comment type="caution">
    <text evidence="1">The sequence shown here is derived from an EMBL/GenBank/DDBJ whole genome shotgun (WGS) entry which is preliminary data.</text>
</comment>
<reference evidence="1" key="1">
    <citation type="submission" date="2019-08" db="EMBL/GenBank/DDBJ databases">
        <authorList>
            <person name="Kucharzyk K."/>
            <person name="Murdoch R.W."/>
            <person name="Higgins S."/>
            <person name="Loffler F."/>
        </authorList>
    </citation>
    <scope>NUCLEOTIDE SEQUENCE</scope>
</reference>
<dbReference type="EMBL" id="VSSQ01033329">
    <property type="protein sequence ID" value="MPM84883.1"/>
    <property type="molecule type" value="Genomic_DNA"/>
</dbReference>
<gene>
    <name evidence="1" type="ORF">SDC9_131959</name>
</gene>
<protein>
    <submittedName>
        <fullName evidence="1">Uncharacterized protein</fullName>
    </submittedName>
</protein>
<name>A0A645D7F9_9ZZZZ</name>